<feature type="region of interest" description="Disordered" evidence="1">
    <location>
        <begin position="1"/>
        <end position="24"/>
    </location>
</feature>
<dbReference type="Pfam" id="PF08284">
    <property type="entry name" value="RVP_2"/>
    <property type="match status" value="1"/>
</dbReference>
<protein>
    <recommendedName>
        <fullName evidence="4">CCHC-type domain-containing protein</fullName>
    </recommendedName>
</protein>
<dbReference type="Proteomes" id="UP000818029">
    <property type="component" value="Chromosome A03"/>
</dbReference>
<organism evidence="2 3">
    <name type="scientific">Gossypium hirsutum</name>
    <name type="common">Upland cotton</name>
    <name type="synonym">Gossypium mexicanum</name>
    <dbReference type="NCBI Taxonomy" id="3635"/>
    <lineage>
        <taxon>Eukaryota</taxon>
        <taxon>Viridiplantae</taxon>
        <taxon>Streptophyta</taxon>
        <taxon>Embryophyta</taxon>
        <taxon>Tracheophyta</taxon>
        <taxon>Spermatophyta</taxon>
        <taxon>Magnoliopsida</taxon>
        <taxon>eudicotyledons</taxon>
        <taxon>Gunneridae</taxon>
        <taxon>Pentapetalae</taxon>
        <taxon>rosids</taxon>
        <taxon>malvids</taxon>
        <taxon>Malvales</taxon>
        <taxon>Malvaceae</taxon>
        <taxon>Malvoideae</taxon>
        <taxon>Gossypium</taxon>
    </lineage>
</organism>
<reference evidence="2" key="1">
    <citation type="journal article" date="2020" name="Nat. Genet.">
        <title>Genomic diversifications of five Gossypium allopolyploid species and their impact on cotton improvement.</title>
        <authorList>
            <person name="Chen Z.J."/>
            <person name="Sreedasyam A."/>
            <person name="Ando A."/>
            <person name="Song Q."/>
            <person name="De Santiago L.M."/>
            <person name="Hulse-Kemp A.M."/>
            <person name="Ding M."/>
            <person name="Ye W."/>
            <person name="Kirkbride R.C."/>
            <person name="Jenkins J."/>
            <person name="Plott C."/>
            <person name="Lovell J."/>
            <person name="Lin Y.M."/>
            <person name="Vaughn R."/>
            <person name="Liu B."/>
            <person name="Simpson S."/>
            <person name="Scheffler B.E."/>
            <person name="Wen L."/>
            <person name="Saski C.A."/>
            <person name="Grover C.E."/>
            <person name="Hu G."/>
            <person name="Conover J.L."/>
            <person name="Carlson J.W."/>
            <person name="Shu S."/>
            <person name="Boston L.B."/>
            <person name="Williams M."/>
            <person name="Peterson D.G."/>
            <person name="McGee K."/>
            <person name="Jones D.C."/>
            <person name="Wendel J.F."/>
            <person name="Stelly D.M."/>
            <person name="Grimwood J."/>
            <person name="Schmutz J."/>
        </authorList>
    </citation>
    <scope>NUCLEOTIDE SEQUENCE [LARGE SCALE GENOMIC DNA]</scope>
    <source>
        <strain evidence="2">cv. TM-1</strain>
    </source>
</reference>
<evidence type="ECO:0000256" key="1">
    <source>
        <dbReference type="SAM" id="MobiDB-lite"/>
    </source>
</evidence>
<evidence type="ECO:0000313" key="2">
    <source>
        <dbReference type="Proteomes" id="UP000818029"/>
    </source>
</evidence>
<keyword evidence="2" id="KW-1185">Reference proteome</keyword>
<dbReference type="InterPro" id="IPR032567">
    <property type="entry name" value="RTL1-rel"/>
</dbReference>
<dbReference type="OrthoDB" id="849129at2759"/>
<dbReference type="KEGG" id="ghi:107887596"/>
<dbReference type="PaxDb" id="3635-A0A1U8HTP7"/>
<proteinExistence type="predicted"/>
<dbReference type="AlphaFoldDB" id="A0A1U8HTP7"/>
<gene>
    <name evidence="3" type="primary">LOC107887596</name>
</gene>
<feature type="compositionally biased region" description="Basic and acidic residues" evidence="1">
    <location>
        <begin position="55"/>
        <end position="79"/>
    </location>
</feature>
<evidence type="ECO:0008006" key="4">
    <source>
        <dbReference type="Google" id="ProtNLM"/>
    </source>
</evidence>
<dbReference type="PANTHER" id="PTHR15503">
    <property type="entry name" value="LDOC1 RELATED"/>
    <property type="match status" value="1"/>
</dbReference>
<dbReference type="InterPro" id="IPR021109">
    <property type="entry name" value="Peptidase_aspartic_dom_sf"/>
</dbReference>
<feature type="region of interest" description="Disordered" evidence="1">
    <location>
        <begin position="47"/>
        <end position="98"/>
    </location>
</feature>
<evidence type="ECO:0000313" key="3">
    <source>
        <dbReference type="RefSeq" id="XP_016667333.1"/>
    </source>
</evidence>
<dbReference type="RefSeq" id="XP_016667333.1">
    <property type="nucleotide sequence ID" value="XM_016811844.2"/>
</dbReference>
<dbReference type="PANTHER" id="PTHR15503:SF45">
    <property type="entry name" value="RNA-DIRECTED DNA POLYMERASE HOMOLOG"/>
    <property type="match status" value="1"/>
</dbReference>
<dbReference type="GeneID" id="107887596"/>
<accession>A0A1U8HTP7</accession>
<reference evidence="3" key="2">
    <citation type="submission" date="2025-08" db="UniProtKB">
        <authorList>
            <consortium name="RefSeq"/>
        </authorList>
    </citation>
    <scope>IDENTIFICATION</scope>
</reference>
<sequence length="357" mass="39601">MLNLDTSKTPVSPATETGSQSHLAGDDALSQAMLRILEMVAGPNYGSGGRGSAKIAEDVKRAEHQNRDRERGKNKRDLEPLSSVQRPKKRVRSEGPVRVGTLATATGLQPYGDYGRHHPGECWRRIGVCLRCGSLEHCIRDCPQRADQIFVYSRGQFCSHLGAGVRPGVVMVWAEGREHRAEVLDRLRRDIGSTHSYIVSSVSENLGIMVERTTSVVTVLSLLGQFVWVSKLYRDVPLVVQGTIFLADLMELPFGKFDIILGIDWLDKHRVSLDCATRTVILRTKEDEEVVVIGERQDYLSHVISTLVVKSLVQKACEAYLAYVSTTISGNSSIKDIRTVRDFSDVFPEELLGLPSN</sequence>
<feature type="compositionally biased region" description="Polar residues" evidence="1">
    <location>
        <begin position="1"/>
        <end position="22"/>
    </location>
</feature>
<dbReference type="CDD" id="cd00303">
    <property type="entry name" value="retropepsin_like"/>
    <property type="match status" value="1"/>
</dbReference>
<dbReference type="Gene3D" id="2.40.70.10">
    <property type="entry name" value="Acid Proteases"/>
    <property type="match status" value="1"/>
</dbReference>
<name>A0A1U8HTP7_GOSHI</name>